<reference evidence="2 3" key="1">
    <citation type="submission" date="2019-05" db="EMBL/GenBank/DDBJ databases">
        <title>Emergence of the Ug99 lineage of the wheat stem rust pathogen through somatic hybridization.</title>
        <authorList>
            <person name="Li F."/>
            <person name="Upadhyaya N.M."/>
            <person name="Sperschneider J."/>
            <person name="Matny O."/>
            <person name="Nguyen-Phuc H."/>
            <person name="Mago R."/>
            <person name="Raley C."/>
            <person name="Miller M.E."/>
            <person name="Silverstein K.A.T."/>
            <person name="Henningsen E."/>
            <person name="Hirsch C.D."/>
            <person name="Visser B."/>
            <person name="Pretorius Z.A."/>
            <person name="Steffenson B.J."/>
            <person name="Schwessinger B."/>
            <person name="Dodds P.N."/>
            <person name="Figueroa M."/>
        </authorList>
    </citation>
    <scope>NUCLEOTIDE SEQUENCE [LARGE SCALE GENOMIC DNA]</scope>
    <source>
        <strain evidence="2 3">Ug99</strain>
    </source>
</reference>
<name>A0A5B0MPA0_PUCGR</name>
<dbReference type="AlphaFoldDB" id="A0A5B0MPA0"/>
<keyword evidence="1" id="KW-0732">Signal</keyword>
<protein>
    <submittedName>
        <fullName evidence="2">Uncharacterized protein</fullName>
    </submittedName>
</protein>
<accession>A0A5B0MPA0</accession>
<dbReference type="EMBL" id="VDEP01000448">
    <property type="protein sequence ID" value="KAA1078681.1"/>
    <property type="molecule type" value="Genomic_DNA"/>
</dbReference>
<organism evidence="2 3">
    <name type="scientific">Puccinia graminis f. sp. tritici</name>
    <dbReference type="NCBI Taxonomy" id="56615"/>
    <lineage>
        <taxon>Eukaryota</taxon>
        <taxon>Fungi</taxon>
        <taxon>Dikarya</taxon>
        <taxon>Basidiomycota</taxon>
        <taxon>Pucciniomycotina</taxon>
        <taxon>Pucciniomycetes</taxon>
        <taxon>Pucciniales</taxon>
        <taxon>Pucciniaceae</taxon>
        <taxon>Puccinia</taxon>
    </lineage>
</organism>
<comment type="caution">
    <text evidence="2">The sequence shown here is derived from an EMBL/GenBank/DDBJ whole genome shotgun (WGS) entry which is preliminary data.</text>
</comment>
<evidence type="ECO:0000313" key="3">
    <source>
        <dbReference type="Proteomes" id="UP000325313"/>
    </source>
</evidence>
<evidence type="ECO:0000313" key="2">
    <source>
        <dbReference type="EMBL" id="KAA1078681.1"/>
    </source>
</evidence>
<feature type="signal peptide" evidence="1">
    <location>
        <begin position="1"/>
        <end position="17"/>
    </location>
</feature>
<feature type="chain" id="PRO_5022868764" evidence="1">
    <location>
        <begin position="18"/>
        <end position="120"/>
    </location>
</feature>
<dbReference type="Proteomes" id="UP000325313">
    <property type="component" value="Unassembled WGS sequence"/>
</dbReference>
<evidence type="ECO:0000256" key="1">
    <source>
        <dbReference type="SAM" id="SignalP"/>
    </source>
</evidence>
<sequence length="120" mass="13294">MLRVALVLTFPALSALSQLVTGPDRSWNSASSSPWVLSVQTPSAPQPFDFRLSSTIPTIDDPIIHPRSFTILDLVILNKGCKMVLDRSKRKFIADEVASMDIVEKSQCHQVKVEGIMDLK</sequence>
<proteinExistence type="predicted"/>
<gene>
    <name evidence="2" type="ORF">PGTUg99_013402</name>
</gene>